<evidence type="ECO:0000313" key="5">
    <source>
        <dbReference type="EMBL" id="QED92996.1"/>
    </source>
</evidence>
<dbReference type="AlphaFoldDB" id="A0AAX1FAA5"/>
<protein>
    <submittedName>
        <fullName evidence="5">Toxin</fullName>
    </submittedName>
</protein>
<keyword evidence="2" id="KW-0067">ATP-binding</keyword>
<feature type="domain" description="KfrB" evidence="4">
    <location>
        <begin position="334"/>
        <end position="383"/>
    </location>
</feature>
<evidence type="ECO:0000259" key="4">
    <source>
        <dbReference type="Pfam" id="PF18790"/>
    </source>
</evidence>
<keyword evidence="1" id="KW-0547">Nucleotide-binding</keyword>
<dbReference type="GO" id="GO:0016301">
    <property type="term" value="F:kinase activity"/>
    <property type="evidence" value="ECO:0007669"/>
    <property type="project" value="InterPro"/>
</dbReference>
<dbReference type="GO" id="GO:0005524">
    <property type="term" value="F:ATP binding"/>
    <property type="evidence" value="ECO:0007669"/>
    <property type="project" value="UniProtKB-KW"/>
</dbReference>
<dbReference type="Pfam" id="PF06414">
    <property type="entry name" value="Zeta_toxin"/>
    <property type="match status" value="1"/>
</dbReference>
<keyword evidence="6" id="KW-1185">Reference proteome</keyword>
<dbReference type="KEGG" id="eex:EZJ17_10045"/>
<dbReference type="InterPro" id="IPR027417">
    <property type="entry name" value="P-loop_NTPase"/>
</dbReference>
<keyword evidence="5" id="KW-0614">Plasmid</keyword>
<organism evidence="5 6">
    <name type="scientific">Eikenella exigua</name>
    <dbReference type="NCBI Taxonomy" id="2528037"/>
    <lineage>
        <taxon>Bacteria</taxon>
        <taxon>Pseudomonadati</taxon>
        <taxon>Pseudomonadota</taxon>
        <taxon>Betaproteobacteria</taxon>
        <taxon>Neisseriales</taxon>
        <taxon>Neisseriaceae</taxon>
        <taxon>Eikenella</taxon>
    </lineage>
</organism>
<gene>
    <name evidence="5" type="ORF">EZJ17_10045</name>
</gene>
<evidence type="ECO:0000256" key="1">
    <source>
        <dbReference type="ARBA" id="ARBA00022741"/>
    </source>
</evidence>
<evidence type="ECO:0000256" key="2">
    <source>
        <dbReference type="ARBA" id="ARBA00022840"/>
    </source>
</evidence>
<dbReference type="RefSeq" id="WP_067442134.1">
    <property type="nucleotide sequence ID" value="NZ_CP038019.1"/>
</dbReference>
<dbReference type="Pfam" id="PF18790">
    <property type="entry name" value="KfrB"/>
    <property type="match status" value="1"/>
</dbReference>
<dbReference type="InterPro" id="IPR010488">
    <property type="entry name" value="Zeta_toxin_domain"/>
</dbReference>
<geneLocation type="plasmid" evidence="5 6">
    <name>unnamed1</name>
</geneLocation>
<accession>A0AAX1FAA5</accession>
<dbReference type="SUPFAM" id="SSF52540">
    <property type="entry name" value="P-loop containing nucleoside triphosphate hydrolases"/>
    <property type="match status" value="1"/>
</dbReference>
<feature type="domain" description="Zeta toxin" evidence="3">
    <location>
        <begin position="125"/>
        <end position="223"/>
    </location>
</feature>
<sequence length="401" mass="44448">MVALNSEIKERDFSNSPELAEVQREAIDQASRYTGEMLERYNQHPDTSDGRYICADTFKELFAVFENKDDRAKVNNAIHNSAAVLSATQFDEILKREEPDKSQAIFVTGIPGSGKTTTVKNMMMRENTKLLFEGQLARPQPAFHKIEQCLGKGLEVTVVAVSMTAERALDNTYRRFNEYGRGASIGIMADIQANLPNGLRQIHERFGNAVKIVGINQDKNSEFLDRFDDVLNMLSLGSQDQILGRLAGKIQSDLVTGKIDVSCFNQAKGSMNLESIFAEKEYVQQRVVVNSKSVVLEAKLASGIWTKLKIIPVQGMKGGVYPLGTAKPAAADQSYEGEIVYKDNASIFQQTKQGLVRHQNTEQLAGQVRIGQHYAIGNGQAKAVSLTASRSMKQTHGRRLR</sequence>
<evidence type="ECO:0000259" key="3">
    <source>
        <dbReference type="Pfam" id="PF06414"/>
    </source>
</evidence>
<name>A0AAX1FAA5_9NEIS</name>
<reference evidence="6" key="1">
    <citation type="journal article" date="2019" name="J. Anim. Genet.">
        <title>Description and whole genome sequencing of Eikenella exigua sp. nov., isolated from brain abscess and blood.</title>
        <authorList>
            <person name="Stormo K.A."/>
            <person name="Nygaard R.M."/>
            <person name="Bruvold T.S."/>
            <person name="Dimmen G."/>
            <person name="Lindemann P.C."/>
            <person name="Jordal S."/>
            <person name="Kommedal O."/>
        </authorList>
    </citation>
    <scope>NUCLEOTIDE SEQUENCE [LARGE SCALE GENOMIC DNA]</scope>
    <source>
        <strain evidence="6">PXX</strain>
        <plasmid evidence="6">unnamed1</plasmid>
    </source>
</reference>
<dbReference type="Gene3D" id="3.40.50.300">
    <property type="entry name" value="P-loop containing nucleotide triphosphate hydrolases"/>
    <property type="match status" value="1"/>
</dbReference>
<dbReference type="Proteomes" id="UP000326695">
    <property type="component" value="Plasmid unnamed1"/>
</dbReference>
<dbReference type="EMBL" id="CP038019">
    <property type="protein sequence ID" value="QED92996.1"/>
    <property type="molecule type" value="Genomic_DNA"/>
</dbReference>
<evidence type="ECO:0000313" key="6">
    <source>
        <dbReference type="Proteomes" id="UP000326695"/>
    </source>
</evidence>
<dbReference type="InterPro" id="IPR040782">
    <property type="entry name" value="KfrB"/>
</dbReference>
<proteinExistence type="predicted"/>